<protein>
    <submittedName>
        <fullName evidence="8">Acyl-CoA dehydrogenase</fullName>
    </submittedName>
</protein>
<comment type="similarity">
    <text evidence="2">Belongs to the acyl-CoA dehydrogenase family.</text>
</comment>
<evidence type="ECO:0000256" key="4">
    <source>
        <dbReference type="ARBA" id="ARBA00022827"/>
    </source>
</evidence>
<dbReference type="InterPro" id="IPR046373">
    <property type="entry name" value="Acyl-CoA_Oxase/DH_mid-dom_sf"/>
</dbReference>
<keyword evidence="4" id="KW-0274">FAD</keyword>
<dbReference type="EMBL" id="FNVB01000002">
    <property type="protein sequence ID" value="SEF92389.1"/>
    <property type="molecule type" value="Genomic_DNA"/>
</dbReference>
<dbReference type="GO" id="GO:0003995">
    <property type="term" value="F:acyl-CoA dehydrogenase activity"/>
    <property type="evidence" value="ECO:0007669"/>
    <property type="project" value="TreeGrafter"/>
</dbReference>
<dbReference type="InterPro" id="IPR036250">
    <property type="entry name" value="AcylCo_DH-like_C"/>
</dbReference>
<evidence type="ECO:0000256" key="2">
    <source>
        <dbReference type="ARBA" id="ARBA00009347"/>
    </source>
</evidence>
<gene>
    <name evidence="8" type="ORF">SAMN02982929_01031</name>
    <name evidence="9" type="ORF">SAMN05216506_1011038</name>
</gene>
<keyword evidence="3" id="KW-0285">Flavoprotein</keyword>
<dbReference type="Gene3D" id="1.10.540.10">
    <property type="entry name" value="Acyl-CoA dehydrogenase/oxidase, N-terminal domain"/>
    <property type="match status" value="1"/>
</dbReference>
<dbReference type="SMR" id="A0A1H5VYP2"/>
<organism evidence="8 11">
    <name type="scientific">Saccharopolyspora kobensis</name>
    <dbReference type="NCBI Taxonomy" id="146035"/>
    <lineage>
        <taxon>Bacteria</taxon>
        <taxon>Bacillati</taxon>
        <taxon>Actinomycetota</taxon>
        <taxon>Actinomycetes</taxon>
        <taxon>Pseudonocardiales</taxon>
        <taxon>Pseudonocardiaceae</taxon>
        <taxon>Saccharopolyspora</taxon>
    </lineage>
</organism>
<dbReference type="Pfam" id="PF00441">
    <property type="entry name" value="Acyl-CoA_dh_1"/>
    <property type="match status" value="1"/>
</dbReference>
<evidence type="ECO:0000313" key="8">
    <source>
        <dbReference type="EMBL" id="SEF92389.1"/>
    </source>
</evidence>
<dbReference type="Proteomes" id="UP000236729">
    <property type="component" value="Unassembled WGS sequence"/>
</dbReference>
<evidence type="ECO:0000256" key="3">
    <source>
        <dbReference type="ARBA" id="ARBA00022630"/>
    </source>
</evidence>
<feature type="domain" description="Acyl-CoA dehydrogenase/oxidase N-terminal" evidence="7">
    <location>
        <begin position="7"/>
        <end position="101"/>
    </location>
</feature>
<dbReference type="Proteomes" id="UP000199690">
    <property type="component" value="Unassembled WGS sequence"/>
</dbReference>
<evidence type="ECO:0000313" key="10">
    <source>
        <dbReference type="Proteomes" id="UP000199690"/>
    </source>
</evidence>
<dbReference type="PANTHER" id="PTHR43884:SF20">
    <property type="entry name" value="ACYL-COA DEHYDROGENASE FADE28"/>
    <property type="match status" value="1"/>
</dbReference>
<keyword evidence="10" id="KW-1185">Reference proteome</keyword>
<dbReference type="SUPFAM" id="SSF47203">
    <property type="entry name" value="Acyl-CoA dehydrogenase C-terminal domain-like"/>
    <property type="match status" value="1"/>
</dbReference>
<keyword evidence="5" id="KW-0560">Oxidoreductase</keyword>
<dbReference type="RefSeq" id="WP_093346598.1">
    <property type="nucleotide sequence ID" value="NZ_FNVB01000002.1"/>
</dbReference>
<sequence>MDFHLGEELAAVRDLARDIFTDQATTDRIREVEASPTGVDEHLWAELAKAGLVDIALPEDRGGAGLGLAGLCVLLEEQGRAVAPVPLWSAGVAALALAEHGVLAEGRTALALEEFAPAEPDAPTCTATLENGSWLLSGTKAVVPSPRGAAAVLVSATSVDGPGLFLVEADGLRWELAETTARGLSAHLHLDRAGARPIGGAEVFRRTLQRATVALSAVQTGVMKGALALAAGYLGERHQFGRPLATFQAVQHQLADCYIDVEAVDVTLWQAITALADDAPDADRAVLVAKWWADQAGLDVVHRTQHVHGGIGVDIDYPAHRYFLWGKEIAGTFGGAAAALADLGAHLAAAEVTS</sequence>
<feature type="domain" description="Acyl-CoA dehydrogenase/oxidase C-terminal" evidence="6">
    <location>
        <begin position="200"/>
        <end position="325"/>
    </location>
</feature>
<dbReference type="SUPFAM" id="SSF56645">
    <property type="entry name" value="Acyl-CoA dehydrogenase NM domain-like"/>
    <property type="match status" value="1"/>
</dbReference>
<reference evidence="8" key="1">
    <citation type="submission" date="2016-10" db="EMBL/GenBank/DDBJ databases">
        <authorList>
            <person name="de Groot N.N."/>
        </authorList>
    </citation>
    <scope>NUCLEOTIDE SEQUENCE [LARGE SCALE GENOMIC DNA]</scope>
    <source>
        <strain evidence="8">ATCC 20501</strain>
    </source>
</reference>
<evidence type="ECO:0000256" key="5">
    <source>
        <dbReference type="ARBA" id="ARBA00023002"/>
    </source>
</evidence>
<dbReference type="Gene3D" id="1.20.140.10">
    <property type="entry name" value="Butyryl-CoA Dehydrogenase, subunit A, domain 3"/>
    <property type="match status" value="1"/>
</dbReference>
<dbReference type="Gene3D" id="2.40.110.10">
    <property type="entry name" value="Butyryl-CoA Dehydrogenase, subunit A, domain 2"/>
    <property type="match status" value="1"/>
</dbReference>
<reference evidence="10 11" key="2">
    <citation type="submission" date="2016-10" db="EMBL/GenBank/DDBJ databases">
        <authorList>
            <person name="Varghese N."/>
            <person name="Submissions S."/>
        </authorList>
    </citation>
    <scope>NUCLEOTIDE SEQUENCE [LARGE SCALE GENOMIC DNA]</scope>
    <source>
        <strain evidence="11">ATCC 20501</strain>
        <strain evidence="9 10">CGMCC 4.3529</strain>
    </source>
</reference>
<comment type="cofactor">
    <cofactor evidence="1">
        <name>FAD</name>
        <dbReference type="ChEBI" id="CHEBI:57692"/>
    </cofactor>
</comment>
<dbReference type="InterPro" id="IPR009100">
    <property type="entry name" value="AcylCoA_DH/oxidase_NM_dom_sf"/>
</dbReference>
<dbReference type="InterPro" id="IPR037069">
    <property type="entry name" value="AcylCoA_DH/ox_N_sf"/>
</dbReference>
<name>A0A1H5VYP2_9PSEU</name>
<dbReference type="AlphaFoldDB" id="A0A1H5VYP2"/>
<evidence type="ECO:0000313" key="11">
    <source>
        <dbReference type="Proteomes" id="UP000236729"/>
    </source>
</evidence>
<dbReference type="InterPro" id="IPR009075">
    <property type="entry name" value="AcylCo_DH/oxidase_C"/>
</dbReference>
<dbReference type="EMBL" id="FOME01000001">
    <property type="protein sequence ID" value="SFC55239.1"/>
    <property type="molecule type" value="Genomic_DNA"/>
</dbReference>
<accession>A0A1H5VYP2</accession>
<evidence type="ECO:0000259" key="7">
    <source>
        <dbReference type="Pfam" id="PF02771"/>
    </source>
</evidence>
<evidence type="ECO:0000259" key="6">
    <source>
        <dbReference type="Pfam" id="PF00441"/>
    </source>
</evidence>
<evidence type="ECO:0000256" key="1">
    <source>
        <dbReference type="ARBA" id="ARBA00001974"/>
    </source>
</evidence>
<accession>A0A1I1K2T0</accession>
<dbReference type="GO" id="GO:0050660">
    <property type="term" value="F:flavin adenine dinucleotide binding"/>
    <property type="evidence" value="ECO:0007669"/>
    <property type="project" value="InterPro"/>
</dbReference>
<proteinExistence type="inferred from homology"/>
<dbReference type="PANTHER" id="PTHR43884">
    <property type="entry name" value="ACYL-COA DEHYDROGENASE"/>
    <property type="match status" value="1"/>
</dbReference>
<dbReference type="Pfam" id="PF02771">
    <property type="entry name" value="Acyl-CoA_dh_N"/>
    <property type="match status" value="1"/>
</dbReference>
<evidence type="ECO:0000313" key="9">
    <source>
        <dbReference type="EMBL" id="SFC55239.1"/>
    </source>
</evidence>
<dbReference type="InterPro" id="IPR013786">
    <property type="entry name" value="AcylCoA_DH/ox_N"/>
</dbReference>
<dbReference type="CDD" id="cd00567">
    <property type="entry name" value="ACAD"/>
    <property type="match status" value="1"/>
</dbReference>